<dbReference type="Pfam" id="PF02441">
    <property type="entry name" value="Flavoprotein"/>
    <property type="match status" value="1"/>
</dbReference>
<evidence type="ECO:0000259" key="6">
    <source>
        <dbReference type="Pfam" id="PF04127"/>
    </source>
</evidence>
<name>A0A2M8EXC1_9BACT</name>
<feature type="region of interest" description="Phosphopantothenate--cysteine ligase" evidence="3">
    <location>
        <begin position="194"/>
        <end position="424"/>
    </location>
</feature>
<comment type="cofactor">
    <cofactor evidence="3">
        <name>FMN</name>
        <dbReference type="ChEBI" id="CHEBI:58210"/>
    </cofactor>
    <text evidence="3">Binds 1 FMN per subunit.</text>
</comment>
<feature type="binding site" evidence="3">
    <location>
        <position position="336"/>
    </location>
    <ligand>
        <name>CTP</name>
        <dbReference type="ChEBI" id="CHEBI:37563"/>
    </ligand>
</feature>
<dbReference type="SUPFAM" id="SSF102645">
    <property type="entry name" value="CoaB-like"/>
    <property type="match status" value="1"/>
</dbReference>
<feature type="domain" description="DNA/pantothenate metabolism flavoprotein C-terminal" evidence="6">
    <location>
        <begin position="362"/>
        <end position="422"/>
    </location>
</feature>
<dbReference type="PANTHER" id="PTHR14359:SF6">
    <property type="entry name" value="PHOSPHOPANTOTHENOYLCYSTEINE DECARBOXYLASE"/>
    <property type="match status" value="1"/>
</dbReference>
<dbReference type="InterPro" id="IPR036551">
    <property type="entry name" value="Flavin_trans-like"/>
</dbReference>
<dbReference type="GO" id="GO:0071513">
    <property type="term" value="C:phosphopantothenoylcysteine decarboxylase complex"/>
    <property type="evidence" value="ECO:0007669"/>
    <property type="project" value="TreeGrafter"/>
</dbReference>
<dbReference type="InterPro" id="IPR005252">
    <property type="entry name" value="CoaBC"/>
</dbReference>
<dbReference type="GO" id="GO:0046872">
    <property type="term" value="F:metal ion binding"/>
    <property type="evidence" value="ECO:0007669"/>
    <property type="project" value="UniProtKB-KW"/>
</dbReference>
<evidence type="ECO:0000313" key="8">
    <source>
        <dbReference type="Proteomes" id="UP000231383"/>
    </source>
</evidence>
<dbReference type="GO" id="GO:0010181">
    <property type="term" value="F:FMN binding"/>
    <property type="evidence" value="ECO:0007669"/>
    <property type="project" value="UniProtKB-UniRule"/>
</dbReference>
<comment type="catalytic activity">
    <reaction evidence="3 4">
        <text>N-[(R)-4-phosphopantothenoyl]-L-cysteine + H(+) = (R)-4'-phosphopantetheine + CO2</text>
        <dbReference type="Rhea" id="RHEA:16793"/>
        <dbReference type="ChEBI" id="CHEBI:15378"/>
        <dbReference type="ChEBI" id="CHEBI:16526"/>
        <dbReference type="ChEBI" id="CHEBI:59458"/>
        <dbReference type="ChEBI" id="CHEBI:61723"/>
        <dbReference type="EC" id="4.1.1.36"/>
    </reaction>
</comment>
<evidence type="ECO:0000256" key="1">
    <source>
        <dbReference type="ARBA" id="ARBA00022793"/>
    </source>
</evidence>
<keyword evidence="3" id="KW-0479">Metal-binding</keyword>
<comment type="function">
    <text evidence="3">Catalyzes two sequential steps in the biosynthesis of coenzyme A. In the first step cysteine is conjugated to 4'-phosphopantothenate to form 4-phosphopantothenoylcysteine. In the second step the latter compound is decarboxylated to form 4'-phosphopantotheine.</text>
</comment>
<gene>
    <name evidence="3 7" type="primary">coaBC</name>
    <name evidence="7" type="ORF">CO051_05420</name>
</gene>
<feature type="region of interest" description="Phosphopantothenoylcysteine decarboxylase" evidence="3">
    <location>
        <begin position="1"/>
        <end position="193"/>
    </location>
</feature>
<comment type="similarity">
    <text evidence="3 4">In the C-terminal section; belongs to the PPC synthetase family.</text>
</comment>
<evidence type="ECO:0000256" key="2">
    <source>
        <dbReference type="ARBA" id="ARBA00023239"/>
    </source>
</evidence>
<dbReference type="EC" id="4.1.1.36" evidence="3"/>
<keyword evidence="3" id="KW-0460">Magnesium</keyword>
<comment type="pathway">
    <text evidence="3 4">Cofactor biosynthesis; coenzyme A biosynthesis; CoA from (R)-pantothenate: step 3/5.</text>
</comment>
<comment type="caution">
    <text evidence="3">Lacks conserved residue(s) required for the propagation of feature annotation.</text>
</comment>
<dbReference type="Pfam" id="PF04127">
    <property type="entry name" value="DFP"/>
    <property type="match status" value="2"/>
</dbReference>
<dbReference type="NCBIfam" id="TIGR00521">
    <property type="entry name" value="coaBC_dfp"/>
    <property type="match status" value="1"/>
</dbReference>
<dbReference type="GO" id="GO:0004633">
    <property type="term" value="F:phosphopantothenoylcysteine decarboxylase activity"/>
    <property type="evidence" value="ECO:0007669"/>
    <property type="project" value="UniProtKB-UniRule"/>
</dbReference>
<feature type="active site" description="Proton donor" evidence="3">
    <location>
        <position position="161"/>
    </location>
</feature>
<dbReference type="UniPathway" id="UPA00241">
    <property type="reaction ID" value="UER00353"/>
</dbReference>
<dbReference type="GO" id="GO:0015941">
    <property type="term" value="P:pantothenate catabolic process"/>
    <property type="evidence" value="ECO:0007669"/>
    <property type="project" value="InterPro"/>
</dbReference>
<evidence type="ECO:0000313" key="7">
    <source>
        <dbReference type="EMBL" id="PJC30499.1"/>
    </source>
</evidence>
<dbReference type="Gene3D" id="3.40.50.1950">
    <property type="entry name" value="Flavin prenyltransferase-like"/>
    <property type="match status" value="1"/>
</dbReference>
<keyword evidence="3" id="KW-0511">Multifunctional enzyme</keyword>
<comment type="catalytic activity">
    <reaction evidence="3 4">
        <text>(R)-4'-phosphopantothenate + L-cysteine + CTP = N-[(R)-4-phosphopantothenoyl]-L-cysteine + CMP + diphosphate + H(+)</text>
        <dbReference type="Rhea" id="RHEA:19397"/>
        <dbReference type="ChEBI" id="CHEBI:10986"/>
        <dbReference type="ChEBI" id="CHEBI:15378"/>
        <dbReference type="ChEBI" id="CHEBI:33019"/>
        <dbReference type="ChEBI" id="CHEBI:35235"/>
        <dbReference type="ChEBI" id="CHEBI:37563"/>
        <dbReference type="ChEBI" id="CHEBI:59458"/>
        <dbReference type="ChEBI" id="CHEBI:60377"/>
        <dbReference type="EC" id="6.3.2.5"/>
    </reaction>
</comment>
<dbReference type="HAMAP" id="MF_02225">
    <property type="entry name" value="CoaBC"/>
    <property type="match status" value="1"/>
</dbReference>
<dbReference type="InterPro" id="IPR035929">
    <property type="entry name" value="CoaB-like_sf"/>
</dbReference>
<dbReference type="EC" id="6.3.2.5" evidence="3"/>
<reference evidence="8" key="1">
    <citation type="submission" date="2017-09" db="EMBL/GenBank/DDBJ databases">
        <title>Depth-based differentiation of microbial function through sediment-hosted aquifers and enrichment of novel symbionts in the deep terrestrial subsurface.</title>
        <authorList>
            <person name="Probst A.J."/>
            <person name="Ladd B."/>
            <person name="Jarett J.K."/>
            <person name="Geller-Mcgrath D.E."/>
            <person name="Sieber C.M.K."/>
            <person name="Emerson J.B."/>
            <person name="Anantharaman K."/>
            <person name="Thomas B.C."/>
            <person name="Malmstrom R."/>
            <person name="Stieglmeier M."/>
            <person name="Klingl A."/>
            <person name="Woyke T."/>
            <person name="Ryan C.M."/>
            <person name="Banfield J.F."/>
        </authorList>
    </citation>
    <scope>NUCLEOTIDE SEQUENCE [LARGE SCALE GENOMIC DNA]</scope>
</reference>
<dbReference type="Proteomes" id="UP000231383">
    <property type="component" value="Unassembled WGS sequence"/>
</dbReference>
<organism evidence="7 8">
    <name type="scientific">Candidatus Roizmanbacteria bacterium CG_4_9_14_0_2_um_filter_39_13</name>
    <dbReference type="NCBI Taxonomy" id="1974839"/>
    <lineage>
        <taxon>Bacteria</taxon>
        <taxon>Candidatus Roizmaniibacteriota</taxon>
    </lineage>
</organism>
<dbReference type="GO" id="GO:0015937">
    <property type="term" value="P:coenzyme A biosynthetic process"/>
    <property type="evidence" value="ECO:0007669"/>
    <property type="project" value="UniProtKB-UniRule"/>
</dbReference>
<feature type="binding site" evidence="3">
    <location>
        <position position="282"/>
    </location>
    <ligand>
        <name>CTP</name>
        <dbReference type="ChEBI" id="CHEBI:37563"/>
    </ligand>
</feature>
<dbReference type="PANTHER" id="PTHR14359">
    <property type="entry name" value="HOMO-OLIGOMERIC FLAVIN CONTAINING CYS DECARBOXYLASE FAMILY"/>
    <property type="match status" value="1"/>
</dbReference>
<proteinExistence type="inferred from homology"/>
<dbReference type="InterPro" id="IPR007085">
    <property type="entry name" value="DNA/pantothenate-metab_flavo_C"/>
</dbReference>
<evidence type="ECO:0000259" key="5">
    <source>
        <dbReference type="Pfam" id="PF02441"/>
    </source>
</evidence>
<dbReference type="AlphaFoldDB" id="A0A2M8EXC1"/>
<dbReference type="InterPro" id="IPR003382">
    <property type="entry name" value="Flavoprotein"/>
</dbReference>
<evidence type="ECO:0000256" key="3">
    <source>
        <dbReference type="HAMAP-Rule" id="MF_02225"/>
    </source>
</evidence>
<comment type="caution">
    <text evidence="7">The sequence shown here is derived from an EMBL/GenBank/DDBJ whole genome shotgun (WGS) entry which is preliminary data.</text>
</comment>
<keyword evidence="3 4" id="KW-0436">Ligase</keyword>
<comment type="pathway">
    <text evidence="3 4">Cofactor biosynthesis; coenzyme A biosynthesis; CoA from (R)-pantothenate: step 2/5.</text>
</comment>
<evidence type="ECO:0000256" key="4">
    <source>
        <dbReference type="RuleBase" id="RU364078"/>
    </source>
</evidence>
<keyword evidence="1 3" id="KW-0210">Decarboxylase</keyword>
<feature type="binding site" evidence="3">
    <location>
        <position position="291"/>
    </location>
    <ligand>
        <name>CTP</name>
        <dbReference type="ChEBI" id="CHEBI:37563"/>
    </ligand>
</feature>
<feature type="domain" description="Flavoprotein" evidence="5">
    <location>
        <begin position="3"/>
        <end position="179"/>
    </location>
</feature>
<comment type="similarity">
    <text evidence="3 4">In the N-terminal section; belongs to the HFCD (homo-oligomeric flavin containing Cys decarboxylase) superfamily.</text>
</comment>
<comment type="function">
    <text evidence="4">Catalyzes two steps in the biosynthesis of coenzyme A. In the first step cysteine is conjugated to 4'-phosphopantothenate to form 4-phosphopantothenoylcysteine, in the latter compound is decarboxylated to form 4'-phosphopantotheine.</text>
</comment>
<comment type="cofactor">
    <cofactor evidence="3">
        <name>Mg(2+)</name>
        <dbReference type="ChEBI" id="CHEBI:18420"/>
    </cofactor>
</comment>
<sequence length="424" mass="47240">MSHIVIGISSGIAAYKSLDLIQLLKKDNHKIYVMMTKKAMHIVSPGKIEEITGYPVFVNVFEDSFSYEQILKRKKVDHIEVAKKADIFVVVPSTANTIAKFAAGLADDFISTSILATTAPVLICPSMNDKMWHHPATQRNLKTLTSFGYEIMMPDTGSLACGTDGIGRLPDVKKIKKEIEGILLRKKLLEGKRVLVTGGGTIEPIDDARVITNRSTGKMGKAIAEASYRYGARVTYLHAHNAEPSQLPIKNLIFTTSEDLQKSLINKLKDIDIVFHVAAVSDFTVKRVGKKLSSSVPHSITLSPTKKIINEIKKINPKITLIGFKAIAFPSEAVVKRGHPERVKRPKDPENTWILRVAQNDSQKLFTNADVDYVIVNDISRPDIGFETEENEVYIVSKDKKIKKIEKASKKDIAQKIIMYIFDL</sequence>
<accession>A0A2M8EXC1</accession>
<dbReference type="GO" id="GO:0004632">
    <property type="term" value="F:phosphopantothenate--cysteine ligase activity"/>
    <property type="evidence" value="ECO:0007669"/>
    <property type="project" value="UniProtKB-UniRule"/>
</dbReference>
<feature type="binding site" evidence="3">
    <location>
        <position position="324"/>
    </location>
    <ligand>
        <name>CTP</name>
        <dbReference type="ChEBI" id="CHEBI:37563"/>
    </ligand>
</feature>
<dbReference type="SUPFAM" id="SSF52507">
    <property type="entry name" value="Homo-oligomeric flavin-containing Cys decarboxylases, HFCD"/>
    <property type="match status" value="1"/>
</dbReference>
<keyword evidence="2 3" id="KW-0456">Lyase</keyword>
<protein>
    <recommendedName>
        <fullName evidence="3">Coenzyme A biosynthesis bifunctional protein CoaBC</fullName>
    </recommendedName>
    <alternativeName>
        <fullName evidence="3">DNA/pantothenate metabolism flavoprotein</fullName>
    </alternativeName>
    <alternativeName>
        <fullName evidence="3">Phosphopantothenoylcysteine synthetase/decarboxylase</fullName>
        <shortName evidence="3">PPCS-PPCDC</shortName>
    </alternativeName>
    <domain>
        <recommendedName>
            <fullName evidence="3">Phosphopantothenoylcysteine decarboxylase</fullName>
            <shortName evidence="3">PPC decarboxylase</shortName>
            <shortName evidence="3">PPC-DC</shortName>
            <ecNumber evidence="3">4.1.1.36</ecNumber>
        </recommendedName>
        <alternativeName>
            <fullName evidence="3">CoaC</fullName>
        </alternativeName>
    </domain>
    <domain>
        <recommendedName>
            <fullName evidence="3">Phosphopantothenate--cysteine ligase</fullName>
            <ecNumber evidence="3">6.3.2.5</ecNumber>
        </recommendedName>
        <alternativeName>
            <fullName evidence="3">CoaB</fullName>
        </alternativeName>
        <alternativeName>
            <fullName evidence="3">Phosphopantothenoylcysteine synthetase</fullName>
            <shortName evidence="3">PPC synthetase</shortName>
            <shortName evidence="3">PPC-S</shortName>
        </alternativeName>
    </domain>
</protein>
<dbReference type="EMBL" id="PFSC01000136">
    <property type="protein sequence ID" value="PJC30499.1"/>
    <property type="molecule type" value="Genomic_DNA"/>
</dbReference>
<feature type="domain" description="DNA/pantothenate metabolism flavoprotein C-terminal" evidence="6">
    <location>
        <begin position="189"/>
        <end position="326"/>
    </location>
</feature>
<keyword evidence="3 4" id="KW-0288">FMN</keyword>
<keyword evidence="3 4" id="KW-0285">Flavoprotein</keyword>
<dbReference type="Gene3D" id="3.40.50.10300">
    <property type="entry name" value="CoaB-like"/>
    <property type="match status" value="1"/>
</dbReference>